<accession>D5GK97</accession>
<evidence type="ECO:0000313" key="3">
    <source>
        <dbReference type="Proteomes" id="UP000006911"/>
    </source>
</evidence>
<gene>
    <name evidence="2" type="ORF">GSTUM_00009437001</name>
</gene>
<dbReference type="KEGG" id="tml:GSTUM_00009437001"/>
<feature type="compositionally biased region" description="Basic and acidic residues" evidence="1">
    <location>
        <begin position="10"/>
        <end position="21"/>
    </location>
</feature>
<protein>
    <submittedName>
        <fullName evidence="2">(Perigord truffle) hypothetical protein</fullName>
    </submittedName>
</protein>
<dbReference type="EMBL" id="FN430337">
    <property type="protein sequence ID" value="CAZ84940.1"/>
    <property type="molecule type" value="Genomic_DNA"/>
</dbReference>
<dbReference type="RefSeq" id="XP_002840749.1">
    <property type="nucleotide sequence ID" value="XM_002840703.1"/>
</dbReference>
<dbReference type="GeneID" id="9184869"/>
<sequence>MMMKMSALKDMGEDVSKEERRRVAARALSDIMKSP</sequence>
<dbReference type="AlphaFoldDB" id="D5GK97"/>
<feature type="region of interest" description="Disordered" evidence="1">
    <location>
        <begin position="1"/>
        <end position="21"/>
    </location>
</feature>
<keyword evidence="3" id="KW-1185">Reference proteome</keyword>
<reference evidence="2 3" key="1">
    <citation type="journal article" date="2010" name="Nature">
        <title>Perigord black truffle genome uncovers evolutionary origins and mechanisms of symbiosis.</title>
        <authorList>
            <person name="Martin F."/>
            <person name="Kohler A."/>
            <person name="Murat C."/>
            <person name="Balestrini R."/>
            <person name="Coutinho P.M."/>
            <person name="Jaillon O."/>
            <person name="Montanini B."/>
            <person name="Morin E."/>
            <person name="Noel B."/>
            <person name="Percudani R."/>
            <person name="Porcel B."/>
            <person name="Rubini A."/>
            <person name="Amicucci A."/>
            <person name="Amselem J."/>
            <person name="Anthouard V."/>
            <person name="Arcioni S."/>
            <person name="Artiguenave F."/>
            <person name="Aury J.M."/>
            <person name="Ballario P."/>
            <person name="Bolchi A."/>
            <person name="Brenna A."/>
            <person name="Brun A."/>
            <person name="Buee M."/>
            <person name="Cantarel B."/>
            <person name="Chevalier G."/>
            <person name="Couloux A."/>
            <person name="Da Silva C."/>
            <person name="Denoeud F."/>
            <person name="Duplessis S."/>
            <person name="Ghignone S."/>
            <person name="Hilselberger B."/>
            <person name="Iotti M."/>
            <person name="Marcais B."/>
            <person name="Mello A."/>
            <person name="Miranda M."/>
            <person name="Pacioni G."/>
            <person name="Quesneville H."/>
            <person name="Riccioni C."/>
            <person name="Ruotolo R."/>
            <person name="Splivallo R."/>
            <person name="Stocchi V."/>
            <person name="Tisserant E."/>
            <person name="Viscomi A.R."/>
            <person name="Zambonelli A."/>
            <person name="Zampieri E."/>
            <person name="Henrissat B."/>
            <person name="Lebrun M.H."/>
            <person name="Paolocci F."/>
            <person name="Bonfante P."/>
            <person name="Ottonello S."/>
            <person name="Wincker P."/>
        </authorList>
    </citation>
    <scope>NUCLEOTIDE SEQUENCE [LARGE SCALE GENOMIC DNA]</scope>
    <source>
        <strain evidence="2 3">Mel28</strain>
    </source>
</reference>
<organism evidence="2 3">
    <name type="scientific">Tuber melanosporum (strain Mel28)</name>
    <name type="common">Perigord black truffle</name>
    <dbReference type="NCBI Taxonomy" id="656061"/>
    <lineage>
        <taxon>Eukaryota</taxon>
        <taxon>Fungi</taxon>
        <taxon>Dikarya</taxon>
        <taxon>Ascomycota</taxon>
        <taxon>Pezizomycotina</taxon>
        <taxon>Pezizomycetes</taxon>
        <taxon>Pezizales</taxon>
        <taxon>Tuberaceae</taxon>
        <taxon>Tuber</taxon>
    </lineage>
</organism>
<evidence type="ECO:0000256" key="1">
    <source>
        <dbReference type="SAM" id="MobiDB-lite"/>
    </source>
</evidence>
<evidence type="ECO:0000313" key="2">
    <source>
        <dbReference type="EMBL" id="CAZ84940.1"/>
    </source>
</evidence>
<dbReference type="InParanoid" id="D5GK97"/>
<dbReference type="HOGENOM" id="CLU_3368799_0_0_1"/>
<name>D5GK97_TUBMM</name>
<dbReference type="Proteomes" id="UP000006911">
    <property type="component" value="Unassembled WGS sequence"/>
</dbReference>
<dbReference type="STRING" id="656061.D5GK97"/>
<proteinExistence type="predicted"/>